<comment type="caution">
    <text evidence="3">The sequence shown here is derived from an EMBL/GenBank/DDBJ whole genome shotgun (WGS) entry which is preliminary data.</text>
</comment>
<reference evidence="4" key="1">
    <citation type="journal article" date="2016" name="Genome Announc.">
        <title>Draft Genome Sequences of Five Rapidly Growing Mycobacterium Species, M. thermoresistibile, M. fortuitum subsp. acetamidolyticum, M. canariasense, M. brisbanense, and M. novocastrense.</title>
        <authorList>
            <person name="Katahira K."/>
            <person name="Ogura Y."/>
            <person name="Gotoh Y."/>
            <person name="Hayashi T."/>
        </authorList>
    </citation>
    <scope>NUCLEOTIDE SEQUENCE [LARGE SCALE GENOMIC DNA]</scope>
    <source>
        <strain evidence="4">JCM15298</strain>
    </source>
</reference>
<dbReference type="AlphaFoldDB" id="A0A100W9G9"/>
<feature type="domain" description="Phytase-like" evidence="2">
    <location>
        <begin position="47"/>
        <end position="350"/>
    </location>
</feature>
<evidence type="ECO:0000313" key="4">
    <source>
        <dbReference type="Proteomes" id="UP000069443"/>
    </source>
</evidence>
<sequence>MTDLKPLALLLTAVLVLAGCAGAPAPASQLEFLGKIELAHGLLFADTTVGGLSGITYDAGRDRYYVISDDRSEKNPARFYTMSIALSEGNLARVDLLGSTSLLNTDGKPFPRRSATSVPPDPEGIAFDARRKQLYWSSEGERIVKPDTPPVLLDPWVRIAGLDGAFHGQFTLPPELHMSPADAGPRKNQALEGLTLAPDGTALWAGMEAPGFDDGPVPTAEHGALTRITRLDPVTRQPTAQYAYPLDAVSSGEGGDNGLSDLVALDAEDFLVIERGHGTRTSVRIFRASVAGADDILGRPSSAGAVPMRKSLVDDLSATVHSVDNVEGITLGPKLPDGRQSVVMVTDDNFSPDQVTQLLAFAL</sequence>
<feature type="chain" id="PRO_5038807259" description="Phytase-like domain-containing protein" evidence="1">
    <location>
        <begin position="19"/>
        <end position="363"/>
    </location>
</feature>
<dbReference type="STRING" id="228230.RMCC_0965"/>
<accession>A0A100W9G9</accession>
<gene>
    <name evidence="3" type="ORF">RMCC_0965</name>
</gene>
<name>A0A100W9G9_MYCCR</name>
<reference evidence="4" key="2">
    <citation type="submission" date="2016-02" db="EMBL/GenBank/DDBJ databases">
        <title>Draft genome sequence of five rapidly growing Mycobacterium species.</title>
        <authorList>
            <person name="Katahira K."/>
            <person name="Gotou Y."/>
            <person name="Iida K."/>
            <person name="Ogura Y."/>
            <person name="Hayashi T."/>
        </authorList>
    </citation>
    <scope>NUCLEOTIDE SEQUENCE [LARGE SCALE GENOMIC DNA]</scope>
    <source>
        <strain evidence="4">JCM15298</strain>
    </source>
</reference>
<dbReference type="InterPro" id="IPR027372">
    <property type="entry name" value="Phytase-like_dom"/>
</dbReference>
<keyword evidence="1" id="KW-0732">Signal</keyword>
<feature type="signal peptide" evidence="1">
    <location>
        <begin position="1"/>
        <end position="18"/>
    </location>
</feature>
<protein>
    <recommendedName>
        <fullName evidence="2">Phytase-like domain-containing protein</fullName>
    </recommendedName>
</protein>
<dbReference type="SUPFAM" id="SSF63829">
    <property type="entry name" value="Calcium-dependent phosphotriesterase"/>
    <property type="match status" value="1"/>
</dbReference>
<dbReference type="Pfam" id="PF13449">
    <property type="entry name" value="Phytase-like"/>
    <property type="match status" value="1"/>
</dbReference>
<dbReference type="Proteomes" id="UP000069443">
    <property type="component" value="Unassembled WGS sequence"/>
</dbReference>
<keyword evidence="4" id="KW-1185">Reference proteome</keyword>
<dbReference type="PROSITE" id="PS51257">
    <property type="entry name" value="PROKAR_LIPOPROTEIN"/>
    <property type="match status" value="1"/>
</dbReference>
<evidence type="ECO:0000259" key="2">
    <source>
        <dbReference type="Pfam" id="PF13449"/>
    </source>
</evidence>
<evidence type="ECO:0000313" key="3">
    <source>
        <dbReference type="EMBL" id="GAS93999.1"/>
    </source>
</evidence>
<proteinExistence type="predicted"/>
<dbReference type="PANTHER" id="PTHR37957">
    <property type="entry name" value="BLR7070 PROTEIN"/>
    <property type="match status" value="1"/>
</dbReference>
<organism evidence="3 4">
    <name type="scientific">Mycolicibacterium canariasense</name>
    <name type="common">Mycobacterium canariasense</name>
    <dbReference type="NCBI Taxonomy" id="228230"/>
    <lineage>
        <taxon>Bacteria</taxon>
        <taxon>Bacillati</taxon>
        <taxon>Actinomycetota</taxon>
        <taxon>Actinomycetes</taxon>
        <taxon>Mycobacteriales</taxon>
        <taxon>Mycobacteriaceae</taxon>
        <taxon>Mycolicibacterium</taxon>
    </lineage>
</organism>
<dbReference type="EMBL" id="BCSY01000029">
    <property type="protein sequence ID" value="GAS93999.1"/>
    <property type="molecule type" value="Genomic_DNA"/>
</dbReference>
<dbReference type="RefSeq" id="WP_234811893.1">
    <property type="nucleotide sequence ID" value="NZ_BCSY01000029.1"/>
</dbReference>
<evidence type="ECO:0000256" key="1">
    <source>
        <dbReference type="SAM" id="SignalP"/>
    </source>
</evidence>
<dbReference type="PANTHER" id="PTHR37957:SF1">
    <property type="entry name" value="PHYTASE-LIKE DOMAIN-CONTAINING PROTEIN"/>
    <property type="match status" value="1"/>
</dbReference>